<name>A0AAU6P119_9FLAO</name>
<dbReference type="Pfam" id="PF12900">
    <property type="entry name" value="Pyridox_ox_2"/>
    <property type="match status" value="1"/>
</dbReference>
<dbReference type="Gene3D" id="2.30.110.10">
    <property type="entry name" value="Electron Transport, Fmn-binding Protein, Chain A"/>
    <property type="match status" value="1"/>
</dbReference>
<dbReference type="KEGG" id="mcaa:R3L15_04210"/>
<proteinExistence type="predicted"/>
<dbReference type="RefSeq" id="WP_338733417.1">
    <property type="nucleotide sequence ID" value="NZ_CP136924.1"/>
</dbReference>
<reference evidence="1 3" key="1">
    <citation type="submission" date="2023-10" db="EMBL/GenBank/DDBJ databases">
        <title>Culture-based analysis of two novel bacteria associated with mangrove crab gills.</title>
        <authorList>
            <person name="Yang X."/>
            <person name="Garuglieri E."/>
            <person name="Van Goethem M.W."/>
            <person name="Fusi M."/>
            <person name="Marasco R."/>
            <person name="Daffonchio D.G."/>
        </authorList>
    </citation>
    <scope>NUCLEOTIDE SEQUENCE [LARGE SCALE GENOMIC DNA]</scope>
    <source>
        <strain evidence="2">UG2-1</strain>
        <strain evidence="1">UG2-2</strain>
        <strain evidence="3">UG2_2</strain>
    </source>
</reference>
<protein>
    <submittedName>
        <fullName evidence="1">Pyridoxamine 5'-phosphate oxidase family protein</fullName>
    </submittedName>
</protein>
<dbReference type="InterPro" id="IPR024747">
    <property type="entry name" value="Pyridox_Oxase-rel"/>
</dbReference>
<sequence length="151" mass="17479">MITTLHPQERHIILERNCIGHLAYIYENRPFIAPITYFYNKTDNIIIGYSNVGHKITAMRRHTKVAMEVSEITAINHWKSIVVHGTYNEIDRSEAKAYLHDFSLGVKNLISVKEHRTLDFISQFSSKATKDSLPVVFFIKIDDITGKMRTE</sequence>
<dbReference type="SUPFAM" id="SSF50475">
    <property type="entry name" value="FMN-binding split barrel"/>
    <property type="match status" value="1"/>
</dbReference>
<dbReference type="EMBL" id="CP136925">
    <property type="protein sequence ID" value="WXA14080.1"/>
    <property type="molecule type" value="Genomic_DNA"/>
</dbReference>
<evidence type="ECO:0000313" key="2">
    <source>
        <dbReference type="EMBL" id="WXA14080.1"/>
    </source>
</evidence>
<evidence type="ECO:0000313" key="3">
    <source>
        <dbReference type="Proteomes" id="UP001368318"/>
    </source>
</evidence>
<gene>
    <name evidence="2" type="ORF">R3L15_04210</name>
    <name evidence="1" type="ORF">R3L16_03190</name>
</gene>
<dbReference type="Proteomes" id="UP001368318">
    <property type="component" value="Chromosome"/>
</dbReference>
<organism evidence="1 3">
    <name type="scientific">Mangrovimonas cancribranchiae</name>
    <dbReference type="NCBI Taxonomy" id="3080055"/>
    <lineage>
        <taxon>Bacteria</taxon>
        <taxon>Pseudomonadati</taxon>
        <taxon>Bacteroidota</taxon>
        <taxon>Flavobacteriia</taxon>
        <taxon>Flavobacteriales</taxon>
        <taxon>Flavobacteriaceae</taxon>
        <taxon>Mangrovimonas</taxon>
    </lineage>
</organism>
<keyword evidence="3" id="KW-1185">Reference proteome</keyword>
<accession>A0AAU6P119</accession>
<evidence type="ECO:0000313" key="1">
    <source>
        <dbReference type="EMBL" id="WXA03498.1"/>
    </source>
</evidence>
<dbReference type="InterPro" id="IPR012349">
    <property type="entry name" value="Split_barrel_FMN-bd"/>
</dbReference>
<dbReference type="EMBL" id="CP136924">
    <property type="protein sequence ID" value="WXA03498.1"/>
    <property type="molecule type" value="Genomic_DNA"/>
</dbReference>
<dbReference type="AlphaFoldDB" id="A0AAU6P119"/>